<name>A0ACC0KWM3_CHOFU</name>
<comment type="caution">
    <text evidence="1">The sequence shown here is derived from an EMBL/GenBank/DDBJ whole genome shotgun (WGS) entry which is preliminary data.</text>
</comment>
<reference evidence="1 2" key="1">
    <citation type="journal article" date="2022" name="Genome Biol. Evol.">
        <title>The Spruce Budworm Genome: Reconstructing the Evolutionary History of Antifreeze Proteins.</title>
        <authorList>
            <person name="Beliveau C."/>
            <person name="Gagne P."/>
            <person name="Picq S."/>
            <person name="Vernygora O."/>
            <person name="Keeling C.I."/>
            <person name="Pinkney K."/>
            <person name="Doucet D."/>
            <person name="Wen F."/>
            <person name="Johnston J.S."/>
            <person name="Maaroufi H."/>
            <person name="Boyle B."/>
            <person name="Laroche J."/>
            <person name="Dewar K."/>
            <person name="Juretic N."/>
            <person name="Blackburn G."/>
            <person name="Nisole A."/>
            <person name="Brunet B."/>
            <person name="Brandao M."/>
            <person name="Lumley L."/>
            <person name="Duan J."/>
            <person name="Quan G."/>
            <person name="Lucarotti C.J."/>
            <person name="Roe A.D."/>
            <person name="Sperling F.A.H."/>
            <person name="Levesque R.C."/>
            <person name="Cusson M."/>
        </authorList>
    </citation>
    <scope>NUCLEOTIDE SEQUENCE [LARGE SCALE GENOMIC DNA]</scope>
    <source>
        <strain evidence="1">Glfc:IPQL:Cfum</strain>
    </source>
</reference>
<dbReference type="Proteomes" id="UP001064048">
    <property type="component" value="Chromosome 15"/>
</dbReference>
<keyword evidence="2" id="KW-1185">Reference proteome</keyword>
<dbReference type="EMBL" id="CM046115">
    <property type="protein sequence ID" value="KAI8440944.1"/>
    <property type="molecule type" value="Genomic_DNA"/>
</dbReference>
<protein>
    <submittedName>
        <fullName evidence="1">Uncharacterized protein</fullName>
    </submittedName>
</protein>
<sequence length="69" mass="7968">MEYHHEPLDYHVHPMYTPNGPIRIKLIDRGKRACGSPDGKQSPPPMDTCQHEVNTTFNSQKKKYVSNVF</sequence>
<proteinExistence type="predicted"/>
<organism evidence="1 2">
    <name type="scientific">Choristoneura fumiferana</name>
    <name type="common">Spruce budworm moth</name>
    <name type="synonym">Archips fumiferana</name>
    <dbReference type="NCBI Taxonomy" id="7141"/>
    <lineage>
        <taxon>Eukaryota</taxon>
        <taxon>Metazoa</taxon>
        <taxon>Ecdysozoa</taxon>
        <taxon>Arthropoda</taxon>
        <taxon>Hexapoda</taxon>
        <taxon>Insecta</taxon>
        <taxon>Pterygota</taxon>
        <taxon>Neoptera</taxon>
        <taxon>Endopterygota</taxon>
        <taxon>Lepidoptera</taxon>
        <taxon>Glossata</taxon>
        <taxon>Ditrysia</taxon>
        <taxon>Tortricoidea</taxon>
        <taxon>Tortricidae</taxon>
        <taxon>Tortricinae</taxon>
        <taxon>Choristoneura</taxon>
    </lineage>
</organism>
<gene>
    <name evidence="1" type="ORF">MSG28_009241</name>
</gene>
<evidence type="ECO:0000313" key="1">
    <source>
        <dbReference type="EMBL" id="KAI8440944.1"/>
    </source>
</evidence>
<evidence type="ECO:0000313" key="2">
    <source>
        <dbReference type="Proteomes" id="UP001064048"/>
    </source>
</evidence>
<accession>A0ACC0KWM3</accession>